<keyword evidence="3" id="KW-0472">Membrane</keyword>
<dbReference type="GO" id="GO:0042026">
    <property type="term" value="P:protein refolding"/>
    <property type="evidence" value="ECO:0007669"/>
    <property type="project" value="TreeGrafter"/>
</dbReference>
<name>A0A9W7TRE5_TRIRA</name>
<feature type="transmembrane region" description="Helical" evidence="3">
    <location>
        <begin position="17"/>
        <end position="37"/>
    </location>
</feature>
<feature type="domain" description="SHSP" evidence="4">
    <location>
        <begin position="162"/>
        <end position="268"/>
    </location>
</feature>
<keyword evidence="5" id="KW-0346">Stress response</keyword>
<reference evidence="5" key="1">
    <citation type="submission" date="2021-02" db="EMBL/GenBank/DDBJ databases">
        <title>Comparative genomics reveals that relaxation of natural selection precedes convergent phenotypic evolution of cavefish.</title>
        <authorList>
            <person name="Peng Z."/>
        </authorList>
    </citation>
    <scope>NUCLEOTIDE SEQUENCE</scope>
    <source>
        <tissue evidence="5">Muscle</tissue>
    </source>
</reference>
<evidence type="ECO:0000259" key="4">
    <source>
        <dbReference type="PROSITE" id="PS01031"/>
    </source>
</evidence>
<dbReference type="SUPFAM" id="SSF49764">
    <property type="entry name" value="HSP20-like chaperones"/>
    <property type="match status" value="1"/>
</dbReference>
<dbReference type="PANTHER" id="PTHR45640:SF36">
    <property type="entry name" value="HEAT SHOCK PROTEIN BETA-6"/>
    <property type="match status" value="1"/>
</dbReference>
<organism evidence="5 6">
    <name type="scientific">Triplophysa rosa</name>
    <name type="common">Cave loach</name>
    <dbReference type="NCBI Taxonomy" id="992332"/>
    <lineage>
        <taxon>Eukaryota</taxon>
        <taxon>Metazoa</taxon>
        <taxon>Chordata</taxon>
        <taxon>Craniata</taxon>
        <taxon>Vertebrata</taxon>
        <taxon>Euteleostomi</taxon>
        <taxon>Actinopterygii</taxon>
        <taxon>Neopterygii</taxon>
        <taxon>Teleostei</taxon>
        <taxon>Ostariophysi</taxon>
        <taxon>Cypriniformes</taxon>
        <taxon>Nemacheilidae</taxon>
        <taxon>Triplophysa</taxon>
    </lineage>
</organism>
<dbReference type="PRINTS" id="PR00299">
    <property type="entry name" value="ACRYSTALLIN"/>
</dbReference>
<dbReference type="GO" id="GO:0009408">
    <property type="term" value="P:response to heat"/>
    <property type="evidence" value="ECO:0007669"/>
    <property type="project" value="TreeGrafter"/>
</dbReference>
<evidence type="ECO:0000313" key="6">
    <source>
        <dbReference type="Proteomes" id="UP001059041"/>
    </source>
</evidence>
<dbReference type="GO" id="GO:0005634">
    <property type="term" value="C:nucleus"/>
    <property type="evidence" value="ECO:0007669"/>
    <property type="project" value="TreeGrafter"/>
</dbReference>
<dbReference type="InterPro" id="IPR019379">
    <property type="entry name" value="Gamma_Secretase_Asp_P_PEN2"/>
</dbReference>
<feature type="transmembrane region" description="Helical" evidence="3">
    <location>
        <begin position="90"/>
        <end position="111"/>
    </location>
</feature>
<comment type="caution">
    <text evidence="5">The sequence shown here is derived from an EMBL/GenBank/DDBJ whole genome shotgun (WGS) entry which is preliminary data.</text>
</comment>
<feature type="non-terminal residue" evidence="5">
    <location>
        <position position="268"/>
    </location>
</feature>
<dbReference type="InterPro" id="IPR001436">
    <property type="entry name" value="Alpha-crystallin/sHSP_animal"/>
</dbReference>
<dbReference type="InterPro" id="IPR002068">
    <property type="entry name" value="A-crystallin/Hsp20_dom"/>
</dbReference>
<dbReference type="PANTHER" id="PTHR45640">
    <property type="entry name" value="HEAT SHOCK PROTEIN HSP-12.2-RELATED"/>
    <property type="match status" value="1"/>
</dbReference>
<evidence type="ECO:0000256" key="2">
    <source>
        <dbReference type="RuleBase" id="RU003616"/>
    </source>
</evidence>
<dbReference type="Proteomes" id="UP001059041">
    <property type="component" value="Linkage Group LG14"/>
</dbReference>
<comment type="similarity">
    <text evidence="1 2">Belongs to the small heat shock protein (HSP20) family.</text>
</comment>
<protein>
    <submittedName>
        <fullName evidence="5">Heat shock protein beta-1-like</fullName>
    </submittedName>
</protein>
<evidence type="ECO:0000313" key="5">
    <source>
        <dbReference type="EMBL" id="KAI7801186.1"/>
    </source>
</evidence>
<dbReference type="Pfam" id="PF10251">
    <property type="entry name" value="PEN-2"/>
    <property type="match status" value="1"/>
</dbReference>
<sequence length="268" mass="30486">NLERIPNEEKLSLCRRYYLGGFAFLPFLWLVNVVWFFKEAFLKPTYTEQPQIKSYLKKSALGLLVWVAVLTTWITIFQHFRARWGEVGDYLSFTIPLALHLSLLKLVFLVVSPHVYLKRMDFDLPPSVPVSGIPWDRVLPPLFPRLNGTIGPYAWTPTELLIPVSEHTGAAQVTCDHNGFTVQVDVKHFSPEELLVKVVGDYVVVEGKHEQRKDGSGLVTRQFNRRYRIPSGVDIMALESAMSPEGMLIISAPLQQEDNSRLLNHCGP</sequence>
<evidence type="ECO:0000256" key="1">
    <source>
        <dbReference type="PROSITE-ProRule" id="PRU00285"/>
    </source>
</evidence>
<dbReference type="GO" id="GO:0043066">
    <property type="term" value="P:negative regulation of apoptotic process"/>
    <property type="evidence" value="ECO:0007669"/>
    <property type="project" value="TreeGrafter"/>
</dbReference>
<dbReference type="GO" id="GO:0005737">
    <property type="term" value="C:cytoplasm"/>
    <property type="evidence" value="ECO:0007669"/>
    <property type="project" value="TreeGrafter"/>
</dbReference>
<dbReference type="GO" id="GO:0051082">
    <property type="term" value="F:unfolded protein binding"/>
    <property type="evidence" value="ECO:0007669"/>
    <property type="project" value="TreeGrafter"/>
</dbReference>
<keyword evidence="6" id="KW-1185">Reference proteome</keyword>
<gene>
    <name evidence="5" type="ORF">IRJ41_025584</name>
</gene>
<evidence type="ECO:0000256" key="3">
    <source>
        <dbReference type="SAM" id="Phobius"/>
    </source>
</evidence>
<dbReference type="EMBL" id="JAFHDT010000014">
    <property type="protein sequence ID" value="KAI7801186.1"/>
    <property type="molecule type" value="Genomic_DNA"/>
</dbReference>
<dbReference type="PROSITE" id="PS01031">
    <property type="entry name" value="SHSP"/>
    <property type="match status" value="1"/>
</dbReference>
<dbReference type="Gene3D" id="2.60.40.790">
    <property type="match status" value="1"/>
</dbReference>
<feature type="transmembrane region" description="Helical" evidence="3">
    <location>
        <begin position="58"/>
        <end position="78"/>
    </location>
</feature>
<dbReference type="Pfam" id="PF00011">
    <property type="entry name" value="HSP20"/>
    <property type="match status" value="1"/>
</dbReference>
<proteinExistence type="inferred from homology"/>
<keyword evidence="3" id="KW-1133">Transmembrane helix</keyword>
<keyword evidence="3" id="KW-0812">Transmembrane</keyword>
<dbReference type="AlphaFoldDB" id="A0A9W7TRE5"/>
<dbReference type="InterPro" id="IPR008978">
    <property type="entry name" value="HSP20-like_chaperone"/>
</dbReference>
<accession>A0A9W7TRE5</accession>